<dbReference type="AlphaFoldDB" id="A0A382LWL9"/>
<organism evidence="1">
    <name type="scientific">marine metagenome</name>
    <dbReference type="NCBI Taxonomy" id="408172"/>
    <lineage>
        <taxon>unclassified sequences</taxon>
        <taxon>metagenomes</taxon>
        <taxon>ecological metagenomes</taxon>
    </lineage>
</organism>
<name>A0A382LWL9_9ZZZZ</name>
<gene>
    <name evidence="1" type="ORF">METZ01_LOCUS292286</name>
</gene>
<reference evidence="1" key="1">
    <citation type="submission" date="2018-05" db="EMBL/GenBank/DDBJ databases">
        <authorList>
            <person name="Lanie J.A."/>
            <person name="Ng W.-L."/>
            <person name="Kazmierczak K.M."/>
            <person name="Andrzejewski T.M."/>
            <person name="Davidsen T.M."/>
            <person name="Wayne K.J."/>
            <person name="Tettelin H."/>
            <person name="Glass J.I."/>
            <person name="Rusch D."/>
            <person name="Podicherti R."/>
            <person name="Tsui H.-C.T."/>
            <person name="Winkler M.E."/>
        </authorList>
    </citation>
    <scope>NUCLEOTIDE SEQUENCE</scope>
</reference>
<proteinExistence type="predicted"/>
<dbReference type="EMBL" id="UINC01088849">
    <property type="protein sequence ID" value="SVC39432.1"/>
    <property type="molecule type" value="Genomic_DNA"/>
</dbReference>
<feature type="non-terminal residue" evidence="1">
    <location>
        <position position="29"/>
    </location>
</feature>
<accession>A0A382LWL9</accession>
<evidence type="ECO:0000313" key="1">
    <source>
        <dbReference type="EMBL" id="SVC39432.1"/>
    </source>
</evidence>
<sequence length="29" mass="3367">MRFVLAWLAFSSLGQAEDWPQWLGTNRDA</sequence>
<protein>
    <submittedName>
        <fullName evidence="1">Uncharacterized protein</fullName>
    </submittedName>
</protein>